<reference evidence="1 2" key="1">
    <citation type="submission" date="2014-09" db="EMBL/GenBank/DDBJ databases">
        <authorList>
            <person name="Regsiter A."/>
        </authorList>
    </citation>
    <scope>NUCLEOTIDE SEQUENCE [LARGE SCALE GENOMIC DNA]</scope>
</reference>
<accession>A0A0U5FA45</accession>
<keyword evidence="2" id="KW-1185">Reference proteome</keyword>
<dbReference type="NCBIfam" id="NF041544">
    <property type="entry name" value="ParC"/>
    <property type="match status" value="1"/>
</dbReference>
<evidence type="ECO:0000313" key="1">
    <source>
        <dbReference type="EMBL" id="CEG15127.1"/>
    </source>
</evidence>
<dbReference type="InterPro" id="IPR048082">
    <property type="entry name" value="ParC-like"/>
</dbReference>
<dbReference type="AlphaFoldDB" id="A0A0U5FA45"/>
<sequence length="117" mass="12825">MSENPGMLESYDVDLESVPIVSPPIFRELAGAGAVQGACIRSVDDEKGLVIVLRVANQNRVLGVQRALRPRFFQSVDGAASILQQAGITEWAAKIDNWTPRTLKYQQRAAKKEQATT</sequence>
<dbReference type="RefSeq" id="WP_228325780.1">
    <property type="nucleotide sequence ID" value="NZ_CAVLIX010000001.1"/>
</dbReference>
<proteinExistence type="predicted"/>
<dbReference type="Proteomes" id="UP000052230">
    <property type="component" value="Unassembled WGS sequence"/>
</dbReference>
<evidence type="ECO:0000313" key="2">
    <source>
        <dbReference type="Proteomes" id="UP000052230"/>
    </source>
</evidence>
<comment type="caution">
    <text evidence="1">The sequence shown here is derived from an EMBL/GenBank/DDBJ whole genome shotgun (WGS) entry which is preliminary data.</text>
</comment>
<evidence type="ECO:0008006" key="3">
    <source>
        <dbReference type="Google" id="ProtNLM"/>
    </source>
</evidence>
<name>A0A0U5FA45_XANCI</name>
<protein>
    <recommendedName>
        <fullName evidence="3">Partition protein C</fullName>
    </recommendedName>
</protein>
<dbReference type="EMBL" id="CCXZ01000084">
    <property type="protein sequence ID" value="CEG15127.1"/>
    <property type="molecule type" value="Genomic_DNA"/>
</dbReference>
<organism evidence="1 2">
    <name type="scientific">Xanthomonas citri pv. citri</name>
    <dbReference type="NCBI Taxonomy" id="611301"/>
    <lineage>
        <taxon>Bacteria</taxon>
        <taxon>Pseudomonadati</taxon>
        <taxon>Pseudomonadota</taxon>
        <taxon>Gammaproteobacteria</taxon>
        <taxon>Lysobacterales</taxon>
        <taxon>Lysobacteraceae</taxon>
        <taxon>Xanthomonas</taxon>
    </lineage>
</organism>
<gene>
    <name evidence="1" type="ORF">XAC3562_1740014</name>
</gene>